<accession>A0A4Z2JD74</accession>
<name>A0A4Z2JD74_9TELE</name>
<evidence type="ECO:0000313" key="1">
    <source>
        <dbReference type="EMBL" id="TNN88179.1"/>
    </source>
</evidence>
<keyword evidence="2" id="KW-1185">Reference proteome</keyword>
<dbReference type="Proteomes" id="UP000314294">
    <property type="component" value="Unassembled WGS sequence"/>
</dbReference>
<comment type="caution">
    <text evidence="1">The sequence shown here is derived from an EMBL/GenBank/DDBJ whole genome shotgun (WGS) entry which is preliminary data.</text>
</comment>
<reference evidence="1 2" key="1">
    <citation type="submission" date="2019-03" db="EMBL/GenBank/DDBJ databases">
        <title>First draft genome of Liparis tanakae, snailfish: a comprehensive survey of snailfish specific genes.</title>
        <authorList>
            <person name="Kim W."/>
            <person name="Song I."/>
            <person name="Jeong J.-H."/>
            <person name="Kim D."/>
            <person name="Kim S."/>
            <person name="Ryu S."/>
            <person name="Song J.Y."/>
            <person name="Lee S.K."/>
        </authorList>
    </citation>
    <scope>NUCLEOTIDE SEQUENCE [LARGE SCALE GENOMIC DNA]</scope>
    <source>
        <tissue evidence="1">Muscle</tissue>
    </source>
</reference>
<protein>
    <submittedName>
        <fullName evidence="1">Uncharacterized protein</fullName>
    </submittedName>
</protein>
<dbReference type="EMBL" id="SRLO01000006">
    <property type="protein sequence ID" value="TNN88179.1"/>
    <property type="molecule type" value="Genomic_DNA"/>
</dbReference>
<proteinExistence type="predicted"/>
<gene>
    <name evidence="1" type="ORF">EYF80_001395</name>
</gene>
<sequence length="131" mass="15083">MLAYNGLQVEPIVEPYPTELNVVQKYRYLGNIVRNNLSDDDDVQQQCCKLYAQANMLAHCFKVSVRRGLIRCFLNGRRNGKLPAPLYHQHQYRLSPRWVPDDRCLHRRSCRSDDAPCAPSLLVSINPLSPC</sequence>
<evidence type="ECO:0000313" key="2">
    <source>
        <dbReference type="Proteomes" id="UP000314294"/>
    </source>
</evidence>
<organism evidence="1 2">
    <name type="scientific">Liparis tanakae</name>
    <name type="common">Tanaka's snailfish</name>
    <dbReference type="NCBI Taxonomy" id="230148"/>
    <lineage>
        <taxon>Eukaryota</taxon>
        <taxon>Metazoa</taxon>
        <taxon>Chordata</taxon>
        <taxon>Craniata</taxon>
        <taxon>Vertebrata</taxon>
        <taxon>Euteleostomi</taxon>
        <taxon>Actinopterygii</taxon>
        <taxon>Neopterygii</taxon>
        <taxon>Teleostei</taxon>
        <taxon>Neoteleostei</taxon>
        <taxon>Acanthomorphata</taxon>
        <taxon>Eupercaria</taxon>
        <taxon>Perciformes</taxon>
        <taxon>Cottioidei</taxon>
        <taxon>Cottales</taxon>
        <taxon>Liparidae</taxon>
        <taxon>Liparis</taxon>
    </lineage>
</organism>
<dbReference type="OrthoDB" id="10014409at2759"/>
<dbReference type="AlphaFoldDB" id="A0A4Z2JD74"/>